<dbReference type="GO" id="GO:0008999">
    <property type="term" value="F:protein-N-terminal-alanine acetyltransferase activity"/>
    <property type="evidence" value="ECO:0007669"/>
    <property type="project" value="TreeGrafter"/>
</dbReference>
<dbReference type="SUPFAM" id="SSF55729">
    <property type="entry name" value="Acyl-CoA N-acyltransferases (Nat)"/>
    <property type="match status" value="1"/>
</dbReference>
<dbReference type="InterPro" id="IPR000182">
    <property type="entry name" value="GNAT_dom"/>
</dbReference>
<protein>
    <submittedName>
        <fullName evidence="2">GNAT family N-acetyltransferase</fullName>
    </submittedName>
</protein>
<dbReference type="InterPro" id="IPR016181">
    <property type="entry name" value="Acyl_CoA_acyltransferase"/>
</dbReference>
<gene>
    <name evidence="2" type="ORF">GV789_14620</name>
    <name evidence="3" type="ORF">GV794_06940</name>
</gene>
<keyword evidence="5" id="KW-1185">Reference proteome</keyword>
<dbReference type="AlphaFoldDB" id="A0A6P1D819"/>
<dbReference type="EMBL" id="JAAGUX010000008">
    <property type="protein sequence ID" value="NEW55386.1"/>
    <property type="molecule type" value="Genomic_DNA"/>
</dbReference>
<evidence type="ECO:0000313" key="5">
    <source>
        <dbReference type="Proteomes" id="UP000470876"/>
    </source>
</evidence>
<comment type="caution">
    <text evidence="2">The sequence shown here is derived from an EMBL/GenBank/DDBJ whole genome shotgun (WGS) entry which is preliminary data.</text>
</comment>
<dbReference type="GO" id="GO:1990189">
    <property type="term" value="F:protein N-terminal-serine acetyltransferase activity"/>
    <property type="evidence" value="ECO:0007669"/>
    <property type="project" value="TreeGrafter"/>
</dbReference>
<dbReference type="Proteomes" id="UP000468928">
    <property type="component" value="Unassembled WGS sequence"/>
</dbReference>
<dbReference type="Proteomes" id="UP000470876">
    <property type="component" value="Unassembled WGS sequence"/>
</dbReference>
<organism evidence="2 4">
    <name type="scientific">Nocardia cyriacigeorgica</name>
    <dbReference type="NCBI Taxonomy" id="135487"/>
    <lineage>
        <taxon>Bacteria</taxon>
        <taxon>Bacillati</taxon>
        <taxon>Actinomycetota</taxon>
        <taxon>Actinomycetes</taxon>
        <taxon>Mycobacteriales</taxon>
        <taxon>Nocardiaceae</taxon>
        <taxon>Nocardia</taxon>
    </lineage>
</organism>
<feature type="domain" description="N-acetyltransferase" evidence="1">
    <location>
        <begin position="24"/>
        <end position="186"/>
    </location>
</feature>
<accession>A0A6P1D819</accession>
<dbReference type="PROSITE" id="PS51186">
    <property type="entry name" value="GNAT"/>
    <property type="match status" value="1"/>
</dbReference>
<dbReference type="Gene3D" id="3.40.630.30">
    <property type="match status" value="1"/>
</dbReference>
<name>A0A6P1D819_9NOCA</name>
<proteinExistence type="predicted"/>
<dbReference type="PANTHER" id="PTHR43441">
    <property type="entry name" value="RIBOSOMAL-PROTEIN-SERINE ACETYLTRANSFERASE"/>
    <property type="match status" value="1"/>
</dbReference>
<dbReference type="Pfam" id="PF13302">
    <property type="entry name" value="Acetyltransf_3"/>
    <property type="match status" value="1"/>
</dbReference>
<evidence type="ECO:0000259" key="1">
    <source>
        <dbReference type="PROSITE" id="PS51186"/>
    </source>
</evidence>
<dbReference type="PANTHER" id="PTHR43441:SF10">
    <property type="entry name" value="ACETYLTRANSFERASE"/>
    <property type="match status" value="1"/>
</dbReference>
<keyword evidence="2" id="KW-0808">Transferase</keyword>
<evidence type="ECO:0000313" key="4">
    <source>
        <dbReference type="Proteomes" id="UP000468928"/>
    </source>
</evidence>
<evidence type="ECO:0000313" key="2">
    <source>
        <dbReference type="EMBL" id="NEW45671.1"/>
    </source>
</evidence>
<dbReference type="EMBL" id="JAAGUZ010000035">
    <property type="protein sequence ID" value="NEW45671.1"/>
    <property type="molecule type" value="Genomic_DNA"/>
</dbReference>
<evidence type="ECO:0000313" key="3">
    <source>
        <dbReference type="EMBL" id="NEW55386.1"/>
    </source>
</evidence>
<dbReference type="InterPro" id="IPR051908">
    <property type="entry name" value="Ribosomal_N-acetyltransferase"/>
</dbReference>
<dbReference type="GO" id="GO:0005737">
    <property type="term" value="C:cytoplasm"/>
    <property type="evidence" value="ECO:0007669"/>
    <property type="project" value="TreeGrafter"/>
</dbReference>
<sequence>MSAAVDAAHFTSAVQPVLVGDGGMVVRPWIPSDAEAVFVAFQDEAIQRWHVRTAESVGQVRDWIERWRSVWSAGNAQWAITCGSDLAGRIGLRKTDLAEGVTEIAYWTTPEWRGRAIAPRAANLVTQWAFDDIGFERIELTHSIHNPQSCRVASKCGYLLEGTMRAAGRHSDGRHDMHLHARLRAD</sequence>
<reference evidence="4 5" key="1">
    <citation type="submission" date="2020-01" db="EMBL/GenBank/DDBJ databases">
        <title>Genetics and antimicrobial susceptibilities of Nocardia species isolated from the soil; a comparison with species isolated from humans.</title>
        <authorList>
            <person name="Carrasco G."/>
            <person name="Monzon S."/>
            <person name="Sansegundo M."/>
            <person name="Garcia E."/>
            <person name="Garrido N."/>
            <person name="Medina M.J."/>
            <person name="Villalon P."/>
            <person name="Ramirez-Arocha A.C."/>
            <person name="Jimenez P."/>
            <person name="Cuesta I."/>
            <person name="Valdezate S."/>
        </authorList>
    </citation>
    <scope>NUCLEOTIDE SEQUENCE [LARGE SCALE GENOMIC DNA]</scope>
    <source>
        <strain evidence="2 4">CNM20110639</strain>
        <strain evidence="3 5">CNM20110649</strain>
    </source>
</reference>